<proteinExistence type="predicted"/>
<gene>
    <name evidence="1" type="ORF">Harvfovirus6_5</name>
</gene>
<name>A0A3G5A0N8_9VIRU</name>
<accession>A0A3G5A0N8</accession>
<dbReference type="EMBL" id="MK072248">
    <property type="protein sequence ID" value="AYV80755.1"/>
    <property type="molecule type" value="Genomic_DNA"/>
</dbReference>
<evidence type="ECO:0000313" key="1">
    <source>
        <dbReference type="EMBL" id="AYV80755.1"/>
    </source>
</evidence>
<reference evidence="1" key="1">
    <citation type="submission" date="2018-10" db="EMBL/GenBank/DDBJ databases">
        <title>Hidden diversity of soil giant viruses.</title>
        <authorList>
            <person name="Schulz F."/>
            <person name="Alteio L."/>
            <person name="Goudeau D."/>
            <person name="Ryan E.M."/>
            <person name="Malmstrom R.R."/>
            <person name="Blanchard J."/>
            <person name="Woyke T."/>
        </authorList>
    </citation>
    <scope>NUCLEOTIDE SEQUENCE</scope>
    <source>
        <strain evidence="1">HAV1</strain>
    </source>
</reference>
<protein>
    <submittedName>
        <fullName evidence="1">Uncharacterized protein</fullName>
    </submittedName>
</protein>
<sequence>MGIVEVSWKNPFVQSYILNPSSFICCMGFGDHILYKICCVN</sequence>
<organism evidence="1">
    <name type="scientific">Harvfovirus sp</name>
    <dbReference type="NCBI Taxonomy" id="2487768"/>
    <lineage>
        <taxon>Viruses</taxon>
        <taxon>Varidnaviria</taxon>
        <taxon>Bamfordvirae</taxon>
        <taxon>Nucleocytoviricota</taxon>
        <taxon>Megaviricetes</taxon>
        <taxon>Imitervirales</taxon>
        <taxon>Mimiviridae</taxon>
        <taxon>Klosneuvirinae</taxon>
    </lineage>
</organism>